<dbReference type="SUPFAM" id="SSF103473">
    <property type="entry name" value="MFS general substrate transporter"/>
    <property type="match status" value="1"/>
</dbReference>
<feature type="transmembrane region" description="Helical" evidence="2">
    <location>
        <begin position="246"/>
        <end position="264"/>
    </location>
</feature>
<feature type="transmembrane region" description="Helical" evidence="2">
    <location>
        <begin position="342"/>
        <end position="365"/>
    </location>
</feature>
<dbReference type="AlphaFoldDB" id="A0AAD2CL78"/>
<dbReference type="Proteomes" id="UP001295423">
    <property type="component" value="Unassembled WGS sequence"/>
</dbReference>
<feature type="transmembrane region" description="Helical" evidence="2">
    <location>
        <begin position="134"/>
        <end position="155"/>
    </location>
</feature>
<evidence type="ECO:0000256" key="1">
    <source>
        <dbReference type="SAM" id="MobiDB-lite"/>
    </source>
</evidence>
<dbReference type="InterPro" id="IPR036259">
    <property type="entry name" value="MFS_trans_sf"/>
</dbReference>
<dbReference type="InterPro" id="IPR011701">
    <property type="entry name" value="MFS"/>
</dbReference>
<feature type="region of interest" description="Disordered" evidence="1">
    <location>
        <begin position="1"/>
        <end position="34"/>
    </location>
</feature>
<feature type="transmembrane region" description="Helical" evidence="2">
    <location>
        <begin position="284"/>
        <end position="308"/>
    </location>
</feature>
<dbReference type="CDD" id="cd06174">
    <property type="entry name" value="MFS"/>
    <property type="match status" value="1"/>
</dbReference>
<sequence length="436" mass="46912">MALEDGVVEELNEERNSHNDVEEPNPVETSQKQQTEQVSRPAYILPAIVASQFAGTALWFAGNAILPELGWDNLDDSSLGYLTSSVQFGFILGTFVFALLSIADRFLPTKVFALCSLAGAACNALLPVCSPSQSLAGLIVLRLTTGFFLAGIYPVGMKVAADWFQTGLGKALGWLVGALALGSSFPFLLRQIPQSWESLIWETSAIAVLGGLVIGFLVPNGPYRKAGNVKGLDPSVICTLFTNKKFASAAISYWGHMWELYAFWTWTPVVWEAYLNENDSSSEFWSPSLVTFLVIGVGGLGCVVGGYLSIRYGSAAVAFGSLAISGAMCFLSPLLYMAPLGIMFAAYLFWGMAVVADSPQFSTLVAQSAPAESKGTALTIVNCIGFTVTIGSIQLLAVPLPEQYLFLLLVPGPIIGLYSLWTYHLRGQDWMENSKS</sequence>
<feature type="compositionally biased region" description="Acidic residues" evidence="1">
    <location>
        <begin position="1"/>
        <end position="12"/>
    </location>
</feature>
<gene>
    <name evidence="3" type="ORF">CYCCA115_LOCUS650</name>
</gene>
<feature type="transmembrane region" description="Helical" evidence="2">
    <location>
        <begin position="315"/>
        <end position="336"/>
    </location>
</feature>
<comment type="caution">
    <text evidence="3">The sequence shown here is derived from an EMBL/GenBank/DDBJ whole genome shotgun (WGS) entry which is preliminary data.</text>
</comment>
<keyword evidence="4" id="KW-1185">Reference proteome</keyword>
<dbReference type="PANTHER" id="PTHR23521">
    <property type="entry name" value="TRANSPORTER MFS SUPERFAMILY"/>
    <property type="match status" value="1"/>
</dbReference>
<evidence type="ECO:0000313" key="4">
    <source>
        <dbReference type="Proteomes" id="UP001295423"/>
    </source>
</evidence>
<keyword evidence="2" id="KW-0472">Membrane</keyword>
<feature type="transmembrane region" description="Helical" evidence="2">
    <location>
        <begin position="199"/>
        <end position="218"/>
    </location>
</feature>
<proteinExistence type="predicted"/>
<feature type="transmembrane region" description="Helical" evidence="2">
    <location>
        <begin position="81"/>
        <end position="99"/>
    </location>
</feature>
<dbReference type="EMBL" id="CAKOGP040000001">
    <property type="protein sequence ID" value="CAJ1913188.1"/>
    <property type="molecule type" value="Genomic_DNA"/>
</dbReference>
<reference evidence="3" key="1">
    <citation type="submission" date="2023-08" db="EMBL/GenBank/DDBJ databases">
        <authorList>
            <person name="Audoor S."/>
            <person name="Bilcke G."/>
        </authorList>
    </citation>
    <scope>NUCLEOTIDE SEQUENCE</scope>
</reference>
<dbReference type="PANTHER" id="PTHR23521:SF3">
    <property type="entry name" value="MFS TRANSPORTER"/>
    <property type="match status" value="1"/>
</dbReference>
<feature type="transmembrane region" description="Helical" evidence="2">
    <location>
        <begin position="167"/>
        <end position="187"/>
    </location>
</feature>
<evidence type="ECO:0008006" key="5">
    <source>
        <dbReference type="Google" id="ProtNLM"/>
    </source>
</evidence>
<dbReference type="Gene3D" id="1.20.1250.20">
    <property type="entry name" value="MFS general substrate transporter like domains"/>
    <property type="match status" value="1"/>
</dbReference>
<keyword evidence="2" id="KW-1133">Transmembrane helix</keyword>
<accession>A0AAD2CL78</accession>
<name>A0AAD2CL78_9STRA</name>
<feature type="transmembrane region" description="Helical" evidence="2">
    <location>
        <begin position="111"/>
        <end position="128"/>
    </location>
</feature>
<feature type="transmembrane region" description="Helical" evidence="2">
    <location>
        <begin position="404"/>
        <end position="425"/>
    </location>
</feature>
<keyword evidence="2" id="KW-0812">Transmembrane</keyword>
<feature type="transmembrane region" description="Helical" evidence="2">
    <location>
        <begin position="42"/>
        <end position="61"/>
    </location>
</feature>
<dbReference type="GO" id="GO:0022857">
    <property type="term" value="F:transmembrane transporter activity"/>
    <property type="evidence" value="ECO:0007669"/>
    <property type="project" value="InterPro"/>
</dbReference>
<evidence type="ECO:0000313" key="3">
    <source>
        <dbReference type="EMBL" id="CAJ1913188.1"/>
    </source>
</evidence>
<protein>
    <recommendedName>
        <fullName evidence="5">Major facilitator superfamily (MFS) profile domain-containing protein</fullName>
    </recommendedName>
</protein>
<evidence type="ECO:0000256" key="2">
    <source>
        <dbReference type="SAM" id="Phobius"/>
    </source>
</evidence>
<feature type="transmembrane region" description="Helical" evidence="2">
    <location>
        <begin position="377"/>
        <end position="398"/>
    </location>
</feature>
<dbReference type="Pfam" id="PF07690">
    <property type="entry name" value="MFS_1"/>
    <property type="match status" value="1"/>
</dbReference>
<organism evidence="3 4">
    <name type="scientific">Cylindrotheca closterium</name>
    <dbReference type="NCBI Taxonomy" id="2856"/>
    <lineage>
        <taxon>Eukaryota</taxon>
        <taxon>Sar</taxon>
        <taxon>Stramenopiles</taxon>
        <taxon>Ochrophyta</taxon>
        <taxon>Bacillariophyta</taxon>
        <taxon>Bacillariophyceae</taxon>
        <taxon>Bacillariophycidae</taxon>
        <taxon>Bacillariales</taxon>
        <taxon>Bacillariaceae</taxon>
        <taxon>Cylindrotheca</taxon>
    </lineage>
</organism>
<dbReference type="GO" id="GO:0005886">
    <property type="term" value="C:plasma membrane"/>
    <property type="evidence" value="ECO:0007669"/>
    <property type="project" value="TreeGrafter"/>
</dbReference>